<dbReference type="Proteomes" id="UP001626550">
    <property type="component" value="Unassembled WGS sequence"/>
</dbReference>
<keyword evidence="1" id="KW-0175">Coiled coil</keyword>
<dbReference type="AlphaFoldDB" id="A0ABD2PRY7"/>
<gene>
    <name evidence="2" type="ORF">Ciccas_012957</name>
</gene>
<name>A0ABD2PRY7_9PLAT</name>
<accession>A0ABD2PRY7</accession>
<dbReference type="EMBL" id="JBJKFK010005113">
    <property type="protein sequence ID" value="KAL3308511.1"/>
    <property type="molecule type" value="Genomic_DNA"/>
</dbReference>
<evidence type="ECO:0000313" key="2">
    <source>
        <dbReference type="EMBL" id="KAL3308511.1"/>
    </source>
</evidence>
<protein>
    <submittedName>
        <fullName evidence="2">Uncharacterized protein</fullName>
    </submittedName>
</protein>
<evidence type="ECO:0000256" key="1">
    <source>
        <dbReference type="SAM" id="Coils"/>
    </source>
</evidence>
<reference evidence="2 3" key="1">
    <citation type="submission" date="2024-11" db="EMBL/GenBank/DDBJ databases">
        <title>Adaptive evolution of stress response genes in parasites aligns with host niche diversity.</title>
        <authorList>
            <person name="Hahn C."/>
            <person name="Resl P."/>
        </authorList>
    </citation>
    <scope>NUCLEOTIDE SEQUENCE [LARGE SCALE GENOMIC DNA]</scope>
    <source>
        <strain evidence="2">EGGRZ-B1_66</strain>
        <tissue evidence="2">Body</tissue>
    </source>
</reference>
<comment type="caution">
    <text evidence="2">The sequence shown here is derived from an EMBL/GenBank/DDBJ whole genome shotgun (WGS) entry which is preliminary data.</text>
</comment>
<organism evidence="2 3">
    <name type="scientific">Cichlidogyrus casuarinus</name>
    <dbReference type="NCBI Taxonomy" id="1844966"/>
    <lineage>
        <taxon>Eukaryota</taxon>
        <taxon>Metazoa</taxon>
        <taxon>Spiralia</taxon>
        <taxon>Lophotrochozoa</taxon>
        <taxon>Platyhelminthes</taxon>
        <taxon>Monogenea</taxon>
        <taxon>Monopisthocotylea</taxon>
        <taxon>Dactylogyridea</taxon>
        <taxon>Ancyrocephalidae</taxon>
        <taxon>Cichlidogyrus</taxon>
    </lineage>
</organism>
<sequence length="133" mass="15669">MSFYKAELSNLRDEISASRLTYTSTEEKCNLLQNQIKAIELAEAEQEKMQKKMFEKGADAANVEWAAELRVLEERKKEVRIVEQKDLNKYIREEKKRLGTWKQAKLQANYSDYCEKIHQVEKHCSKQKLINLG</sequence>
<proteinExistence type="predicted"/>
<evidence type="ECO:0000313" key="3">
    <source>
        <dbReference type="Proteomes" id="UP001626550"/>
    </source>
</evidence>
<keyword evidence="3" id="KW-1185">Reference proteome</keyword>
<feature type="coiled-coil region" evidence="1">
    <location>
        <begin position="22"/>
        <end position="52"/>
    </location>
</feature>